<sequence>MDFTLAKYQLKINKRKIRQGVITLLLFCATFFSHSEHFTQVDFDAFANVASHDCHLCQQGLDSPPSSIRLYPVATSIARLNNVRIISVVLAAPAYINPPLRAPPSSL</sequence>
<proteinExistence type="predicted"/>
<evidence type="ECO:0000313" key="2">
    <source>
        <dbReference type="Proteomes" id="UP000197068"/>
    </source>
</evidence>
<evidence type="ECO:0000313" key="1">
    <source>
        <dbReference type="EMBL" id="GAW94487.1"/>
    </source>
</evidence>
<keyword evidence="2" id="KW-1185">Reference proteome</keyword>
<protein>
    <submittedName>
        <fullName evidence="1">Uncharacterized protein</fullName>
    </submittedName>
</protein>
<gene>
    <name evidence="1" type="ORF">MTCD1_00083</name>
</gene>
<dbReference type="EMBL" id="BDQM01000001">
    <property type="protein sequence ID" value="GAW94487.1"/>
    <property type="molecule type" value="Genomic_DNA"/>
</dbReference>
<comment type="caution">
    <text evidence="1">The sequence shown here is derived from an EMBL/GenBank/DDBJ whole genome shotgun (WGS) entry which is preliminary data.</text>
</comment>
<organism evidence="1 2">
    <name type="scientific">Colwellia marinimaniae</name>
    <dbReference type="NCBI Taxonomy" id="1513592"/>
    <lineage>
        <taxon>Bacteria</taxon>
        <taxon>Pseudomonadati</taxon>
        <taxon>Pseudomonadota</taxon>
        <taxon>Gammaproteobacteria</taxon>
        <taxon>Alteromonadales</taxon>
        <taxon>Colwelliaceae</taxon>
        <taxon>Colwellia</taxon>
    </lineage>
</organism>
<dbReference type="Proteomes" id="UP000197068">
    <property type="component" value="Unassembled WGS sequence"/>
</dbReference>
<name>A0ABQ0MQ38_9GAMM</name>
<reference evidence="1 2" key="1">
    <citation type="submission" date="2017-06" db="EMBL/GenBank/DDBJ databases">
        <title>Whole Genome Sequences of Colwellia marinimaniae MTCD1.</title>
        <authorList>
            <person name="Kusumoto H."/>
            <person name="Inoue M."/>
            <person name="Tanikawa K."/>
            <person name="Maeji H."/>
            <person name="Cameron J.H."/>
            <person name="Bartlett D.H."/>
        </authorList>
    </citation>
    <scope>NUCLEOTIDE SEQUENCE [LARGE SCALE GENOMIC DNA]</scope>
    <source>
        <strain evidence="1 2">MTCD1</strain>
    </source>
</reference>
<accession>A0ABQ0MQ38</accession>
<dbReference type="RefSeq" id="WP_057182529.1">
    <property type="nucleotide sequence ID" value="NZ_BDQM01000001.1"/>
</dbReference>